<dbReference type="AlphaFoldDB" id="K9WB22"/>
<proteinExistence type="predicted"/>
<dbReference type="KEGG" id="mic:Mic7113_1118"/>
<organism evidence="1 2">
    <name type="scientific">Allocoleopsis franciscana PCC 7113</name>
    <dbReference type="NCBI Taxonomy" id="1173027"/>
    <lineage>
        <taxon>Bacteria</taxon>
        <taxon>Bacillati</taxon>
        <taxon>Cyanobacteriota</taxon>
        <taxon>Cyanophyceae</taxon>
        <taxon>Coleofasciculales</taxon>
        <taxon>Coleofasciculaceae</taxon>
        <taxon>Allocoleopsis</taxon>
        <taxon>Allocoleopsis franciscana</taxon>
    </lineage>
</organism>
<evidence type="ECO:0000313" key="1">
    <source>
        <dbReference type="EMBL" id="AFZ17011.1"/>
    </source>
</evidence>
<evidence type="ECO:0000313" key="2">
    <source>
        <dbReference type="Proteomes" id="UP000010471"/>
    </source>
</evidence>
<protein>
    <submittedName>
        <fullName evidence="1">Uncharacterized protein</fullName>
    </submittedName>
</protein>
<dbReference type="Proteomes" id="UP000010471">
    <property type="component" value="Chromosome"/>
</dbReference>
<name>K9WB22_9CYAN</name>
<dbReference type="RefSeq" id="WP_015181171.1">
    <property type="nucleotide sequence ID" value="NC_019738.1"/>
</dbReference>
<accession>K9WB22</accession>
<sequence length="159" mass="17827">MKFLRIFIIGLLLIGFIASTSYALEQNQNRLTIEDITLQVFDRSTNQLSPLSPLPNPYGMDMDILVSVKVRGKQTSPSNQVVPPQKIRLVVDGKGYTTAATGRVSPWKETQTRSVFIPPETEISYVPFFIEYKCYPNVAFTATVATSSQWKNFSLPCAE</sequence>
<gene>
    <name evidence="1" type="ORF">Mic7113_1118</name>
</gene>
<keyword evidence="2" id="KW-1185">Reference proteome</keyword>
<reference evidence="1 2" key="1">
    <citation type="submission" date="2012-06" db="EMBL/GenBank/DDBJ databases">
        <title>Finished chromosome of genome of Microcoleus sp. PCC 7113.</title>
        <authorList>
            <consortium name="US DOE Joint Genome Institute"/>
            <person name="Gugger M."/>
            <person name="Coursin T."/>
            <person name="Rippka R."/>
            <person name="Tandeau De Marsac N."/>
            <person name="Huntemann M."/>
            <person name="Wei C.-L."/>
            <person name="Han J."/>
            <person name="Detter J.C."/>
            <person name="Han C."/>
            <person name="Tapia R."/>
            <person name="Chen A."/>
            <person name="Kyrpides N."/>
            <person name="Mavromatis K."/>
            <person name="Markowitz V."/>
            <person name="Szeto E."/>
            <person name="Ivanova N."/>
            <person name="Pagani I."/>
            <person name="Pati A."/>
            <person name="Goodwin L."/>
            <person name="Nordberg H.P."/>
            <person name="Cantor M.N."/>
            <person name="Hua S.X."/>
            <person name="Woyke T."/>
            <person name="Kerfeld C.A."/>
        </authorList>
    </citation>
    <scope>NUCLEOTIDE SEQUENCE [LARGE SCALE GENOMIC DNA]</scope>
    <source>
        <strain evidence="1 2">PCC 7113</strain>
    </source>
</reference>
<dbReference type="EMBL" id="CP003630">
    <property type="protein sequence ID" value="AFZ17011.1"/>
    <property type="molecule type" value="Genomic_DNA"/>
</dbReference>
<dbReference type="HOGENOM" id="CLU_1658790_0_0_3"/>
<dbReference type="OrthoDB" id="512400at2"/>